<evidence type="ECO:0000313" key="2">
    <source>
        <dbReference type="EMBL" id="MBA4655041.1"/>
    </source>
</evidence>
<proteinExistence type="predicted"/>
<feature type="transmembrane region" description="Helical" evidence="1">
    <location>
        <begin position="39"/>
        <end position="58"/>
    </location>
</feature>
<dbReference type="AlphaFoldDB" id="A0A7C9DYC9"/>
<dbReference type="EMBL" id="GISG01186155">
    <property type="protein sequence ID" value="MBA4655041.1"/>
    <property type="molecule type" value="Transcribed_RNA"/>
</dbReference>
<reference evidence="2" key="1">
    <citation type="journal article" date="2013" name="J. Plant Res.">
        <title>Effect of fungi and light on seed germination of three Opuntia species from semiarid lands of central Mexico.</title>
        <authorList>
            <person name="Delgado-Sanchez P."/>
            <person name="Jimenez-Bremont J.F."/>
            <person name="Guerrero-Gonzalez Mde L."/>
            <person name="Flores J."/>
        </authorList>
    </citation>
    <scope>NUCLEOTIDE SEQUENCE</scope>
    <source>
        <tissue evidence="2">Cladode</tissue>
    </source>
</reference>
<organism evidence="2">
    <name type="scientific">Opuntia streptacantha</name>
    <name type="common">Prickly pear cactus</name>
    <name type="synonym">Opuntia cardona</name>
    <dbReference type="NCBI Taxonomy" id="393608"/>
    <lineage>
        <taxon>Eukaryota</taxon>
        <taxon>Viridiplantae</taxon>
        <taxon>Streptophyta</taxon>
        <taxon>Embryophyta</taxon>
        <taxon>Tracheophyta</taxon>
        <taxon>Spermatophyta</taxon>
        <taxon>Magnoliopsida</taxon>
        <taxon>eudicotyledons</taxon>
        <taxon>Gunneridae</taxon>
        <taxon>Pentapetalae</taxon>
        <taxon>Caryophyllales</taxon>
        <taxon>Cactineae</taxon>
        <taxon>Cactaceae</taxon>
        <taxon>Opuntioideae</taxon>
        <taxon>Opuntia</taxon>
    </lineage>
</organism>
<keyword evidence="1" id="KW-0472">Membrane</keyword>
<keyword evidence="1" id="KW-0812">Transmembrane</keyword>
<protein>
    <submittedName>
        <fullName evidence="2">Uncharacterized protein</fullName>
    </submittedName>
</protein>
<reference evidence="2" key="2">
    <citation type="submission" date="2020-07" db="EMBL/GenBank/DDBJ databases">
        <authorList>
            <person name="Vera ALvarez R."/>
            <person name="Arias-Moreno D.M."/>
            <person name="Jimenez-Jacinto V."/>
            <person name="Jimenez-Bremont J.F."/>
            <person name="Swaminathan K."/>
            <person name="Moose S.P."/>
            <person name="Guerrero-Gonzalez M.L."/>
            <person name="Marino-Ramirez L."/>
            <person name="Landsman D."/>
            <person name="Rodriguez-Kessler M."/>
            <person name="Delgado-Sanchez P."/>
        </authorList>
    </citation>
    <scope>NUCLEOTIDE SEQUENCE</scope>
    <source>
        <tissue evidence="2">Cladode</tissue>
    </source>
</reference>
<sequence length="109" mass="12470">MIYILITFLLCFLFVFLFLLLLQLPALQCITICGSNGIIAILGFLLLALSHISIRDFIQIHVIIFLLGNFNGCLHDINILLRRNSLVIEIKSLLYLFTKLFTKHSSTFL</sequence>
<evidence type="ECO:0000256" key="1">
    <source>
        <dbReference type="SAM" id="Phobius"/>
    </source>
</evidence>
<keyword evidence="1" id="KW-1133">Transmembrane helix</keyword>
<name>A0A7C9DYC9_OPUST</name>
<accession>A0A7C9DYC9</accession>